<proteinExistence type="predicted"/>
<dbReference type="SUPFAM" id="SSF56925">
    <property type="entry name" value="OMPA-like"/>
    <property type="match status" value="1"/>
</dbReference>
<dbReference type="PATRIC" id="fig|121290.4.peg.3355"/>
<dbReference type="InterPro" id="IPR011250">
    <property type="entry name" value="OMP/PagP_B-barrel"/>
</dbReference>
<evidence type="ECO:0000313" key="2">
    <source>
        <dbReference type="Proteomes" id="UP000059074"/>
    </source>
</evidence>
<name>A0A120CV83_HYPSL</name>
<comment type="caution">
    <text evidence="1">The sequence shown here is derived from an EMBL/GenBank/DDBJ whole genome shotgun (WGS) entry which is preliminary data.</text>
</comment>
<evidence type="ECO:0008006" key="3">
    <source>
        <dbReference type="Google" id="ProtNLM"/>
    </source>
</evidence>
<gene>
    <name evidence="1" type="ORF">APY04_1958</name>
</gene>
<protein>
    <recommendedName>
        <fullName evidence="3">Outer membrane protein beta-barrel domain-containing protein</fullName>
    </recommendedName>
</protein>
<organism evidence="1 2">
    <name type="scientific">Hyphomicrobium sulfonivorans</name>
    <dbReference type="NCBI Taxonomy" id="121290"/>
    <lineage>
        <taxon>Bacteria</taxon>
        <taxon>Pseudomonadati</taxon>
        <taxon>Pseudomonadota</taxon>
        <taxon>Alphaproteobacteria</taxon>
        <taxon>Hyphomicrobiales</taxon>
        <taxon>Hyphomicrobiaceae</taxon>
        <taxon>Hyphomicrobium</taxon>
    </lineage>
</organism>
<dbReference type="AlphaFoldDB" id="A0A120CV83"/>
<dbReference type="EMBL" id="LMTR01000065">
    <property type="protein sequence ID" value="KWT67393.1"/>
    <property type="molecule type" value="Genomic_DNA"/>
</dbReference>
<dbReference type="Proteomes" id="UP000059074">
    <property type="component" value="Unassembled WGS sequence"/>
</dbReference>
<evidence type="ECO:0000313" key="1">
    <source>
        <dbReference type="EMBL" id="KWT67393.1"/>
    </source>
</evidence>
<sequence>MGEQPVTQLLSIGWAAQTSAQVGRRTPDRRMIDVIAAIAAGVLITGQTAAGIFEQAQLDGEQSATEISNGDGTAQHIGRETMLGAYSGAPYTYPSPVRIEIPSEQPTDFTIDKVDWFTLPFKSPIYYGARVTQWFTGGIAGGGVDFIHSKALAPLNDEASFSGTLNGEELPARTRIGDIVSKLEFSHGHNMLLLTGFVRLPSIGPRISPYVGLGGGALLPHTEFELAQNPRPRTYEYNYAGPAGQALFGFEFRLSKVSFFLEYKFTFADYEAPLSEEEGSWLPLDLWRQAQRWLAGQQPAGGHITTQVVSHQVVGGLQVRIAPVR</sequence>
<dbReference type="STRING" id="121290.APY04_1958"/>
<reference evidence="1 2" key="1">
    <citation type="submission" date="2015-10" db="EMBL/GenBank/DDBJ databases">
        <title>Transcriptomic analysis of a linuron degrading triple-species bacterial consortium.</title>
        <authorList>
            <person name="Albers P."/>
        </authorList>
    </citation>
    <scope>NUCLEOTIDE SEQUENCE [LARGE SCALE GENOMIC DNA]</scope>
    <source>
        <strain evidence="1 2">WDL6</strain>
    </source>
</reference>
<keyword evidence="2" id="KW-1185">Reference proteome</keyword>
<accession>A0A120CV83</accession>